<organism evidence="3 4">
    <name type="scientific">Dyadobacter endophyticus</name>
    <dbReference type="NCBI Taxonomy" id="1749036"/>
    <lineage>
        <taxon>Bacteria</taxon>
        <taxon>Pseudomonadati</taxon>
        <taxon>Bacteroidota</taxon>
        <taxon>Cytophagia</taxon>
        <taxon>Cytophagales</taxon>
        <taxon>Spirosomataceae</taxon>
        <taxon>Dyadobacter</taxon>
    </lineage>
</organism>
<dbReference type="InterPro" id="IPR029030">
    <property type="entry name" value="Caspase-like_dom_sf"/>
</dbReference>
<protein>
    <recommendedName>
        <fullName evidence="2">Caspase family p20 domain-containing protein</fullName>
    </recommendedName>
</protein>
<reference evidence="4" key="1">
    <citation type="journal article" date="2019" name="Int. J. Syst. Evol. Microbiol.">
        <title>The Global Catalogue of Microorganisms (GCM) 10K type strain sequencing project: providing services to taxonomists for standard genome sequencing and annotation.</title>
        <authorList>
            <consortium name="The Broad Institute Genomics Platform"/>
            <consortium name="The Broad Institute Genome Sequencing Center for Infectious Disease"/>
            <person name="Wu L."/>
            <person name="Ma J."/>
        </authorList>
    </citation>
    <scope>NUCLEOTIDE SEQUENCE [LARGE SCALE GENOMIC DNA]</scope>
    <source>
        <strain evidence="4">CGMCC 1.15288</strain>
    </source>
</reference>
<evidence type="ECO:0000313" key="3">
    <source>
        <dbReference type="EMBL" id="GGH25258.1"/>
    </source>
</evidence>
<dbReference type="RefSeq" id="WP_188929132.1">
    <property type="nucleotide sequence ID" value="NZ_BMIA01000001.1"/>
</dbReference>
<gene>
    <name evidence="3" type="ORF">GCM10007423_09330</name>
</gene>
<sequence length="422" mass="46195">MKHVFIILALACTAINVKPVSACQSSASADTIYLTSRDRKVVEIREVYPDVVKYRSVDGKNLISMPVADIAEIIYKNGSRDVFNPLNRGGKPEIKWLTNLTHSEKPEVRLNACVLNEAENIRVEVNGTVNPVATRSFKTMPAQEQGCVGGKLISPQIVLSEGKNTVRLLANNSKGDGYSETWSIFYQKAKKRIALVVGNSGYQASPKLQNPENDARAITQKLTGLGFDVIERIDASQGELRAAVAQFGSSVQSQDLEVALFYYAGHGMQIAGKNYLMPVDISPQTETELKVLAVSADDILDQMAVADENSQRTNIMILDACRDNPLSHSWTRSSGSKGLAGMSAPAGTLITFSTKPGFTALDGEGKNSPYTAELLKALDVPGLRLEDIFRTVRIRVMELTNRQQIPMENSLLTREVILHQPN</sequence>
<dbReference type="InterPro" id="IPR001309">
    <property type="entry name" value="Pept_C14_p20"/>
</dbReference>
<dbReference type="InterPro" id="IPR052039">
    <property type="entry name" value="Caspase-related_regulators"/>
</dbReference>
<feature type="chain" id="PRO_5045984459" description="Caspase family p20 domain-containing protein" evidence="1">
    <location>
        <begin position="23"/>
        <end position="422"/>
    </location>
</feature>
<evidence type="ECO:0000313" key="4">
    <source>
        <dbReference type="Proteomes" id="UP000600214"/>
    </source>
</evidence>
<dbReference type="PROSITE" id="PS50208">
    <property type="entry name" value="CASPASE_P20"/>
    <property type="match status" value="1"/>
</dbReference>
<evidence type="ECO:0000259" key="2">
    <source>
        <dbReference type="PROSITE" id="PS50208"/>
    </source>
</evidence>
<feature type="domain" description="Caspase family p20" evidence="2">
    <location>
        <begin position="190"/>
        <end position="325"/>
    </location>
</feature>
<name>A0ABQ1YHZ0_9BACT</name>
<dbReference type="InterPro" id="IPR011600">
    <property type="entry name" value="Pept_C14_caspase"/>
</dbReference>
<dbReference type="PANTHER" id="PTHR22576:SF37">
    <property type="entry name" value="MUCOSA-ASSOCIATED LYMPHOID TISSUE LYMPHOMA TRANSLOCATION PROTEIN 1"/>
    <property type="match status" value="1"/>
</dbReference>
<proteinExistence type="predicted"/>
<evidence type="ECO:0000256" key="1">
    <source>
        <dbReference type="SAM" id="SignalP"/>
    </source>
</evidence>
<dbReference type="Pfam" id="PF00656">
    <property type="entry name" value="Peptidase_C14"/>
    <property type="match status" value="1"/>
</dbReference>
<feature type="signal peptide" evidence="1">
    <location>
        <begin position="1"/>
        <end position="22"/>
    </location>
</feature>
<keyword evidence="1" id="KW-0732">Signal</keyword>
<dbReference type="PANTHER" id="PTHR22576">
    <property type="entry name" value="MUCOSA ASSOCIATED LYMPHOID TISSUE LYMPHOMA TRANSLOCATION PROTEIN 1/PARACASPASE"/>
    <property type="match status" value="1"/>
</dbReference>
<dbReference type="Proteomes" id="UP000600214">
    <property type="component" value="Unassembled WGS sequence"/>
</dbReference>
<keyword evidence="4" id="KW-1185">Reference proteome</keyword>
<comment type="caution">
    <text evidence="3">The sequence shown here is derived from an EMBL/GenBank/DDBJ whole genome shotgun (WGS) entry which is preliminary data.</text>
</comment>
<dbReference type="Gene3D" id="3.40.50.1460">
    <property type="match status" value="1"/>
</dbReference>
<accession>A0ABQ1YHZ0</accession>
<dbReference type="EMBL" id="BMIA01000001">
    <property type="protein sequence ID" value="GGH25258.1"/>
    <property type="molecule type" value="Genomic_DNA"/>
</dbReference>
<dbReference type="SUPFAM" id="SSF52129">
    <property type="entry name" value="Caspase-like"/>
    <property type="match status" value="1"/>
</dbReference>